<dbReference type="InterPro" id="IPR019734">
    <property type="entry name" value="TPR_rpt"/>
</dbReference>
<dbReference type="InterPro" id="IPR011990">
    <property type="entry name" value="TPR-like_helical_dom_sf"/>
</dbReference>
<dbReference type="Gene3D" id="3.90.550.10">
    <property type="entry name" value="Spore Coat Polysaccharide Biosynthesis Protein SpsA, Chain A"/>
    <property type="match status" value="1"/>
</dbReference>
<dbReference type="PANTHER" id="PTHR43630:SF2">
    <property type="entry name" value="GLYCOSYLTRANSFERASE"/>
    <property type="match status" value="1"/>
</dbReference>
<evidence type="ECO:0000313" key="4">
    <source>
        <dbReference type="Proteomes" id="UP000641588"/>
    </source>
</evidence>
<name>A0A972GVN2_9BACL</name>
<proteinExistence type="predicted"/>
<dbReference type="SUPFAM" id="SSF48452">
    <property type="entry name" value="TPR-like"/>
    <property type="match status" value="2"/>
</dbReference>
<dbReference type="EMBL" id="WHOD01000121">
    <property type="protein sequence ID" value="NOU97751.1"/>
    <property type="molecule type" value="Genomic_DNA"/>
</dbReference>
<feature type="domain" description="Glycosyltransferase 2-like" evidence="2">
    <location>
        <begin position="106"/>
        <end position="186"/>
    </location>
</feature>
<protein>
    <submittedName>
        <fullName evidence="3">Glycosyltransferase</fullName>
    </submittedName>
</protein>
<dbReference type="AlphaFoldDB" id="A0A972GVN2"/>
<dbReference type="Gene3D" id="1.25.40.10">
    <property type="entry name" value="Tetratricopeptide repeat domain"/>
    <property type="match status" value="2"/>
</dbReference>
<accession>A0A972GVN2</accession>
<dbReference type="PANTHER" id="PTHR43630">
    <property type="entry name" value="POLY-BETA-1,6-N-ACETYL-D-GLUCOSAMINE SYNTHASE"/>
    <property type="match status" value="1"/>
</dbReference>
<evidence type="ECO:0000259" key="2">
    <source>
        <dbReference type="Pfam" id="PF00535"/>
    </source>
</evidence>
<dbReference type="Pfam" id="PF00535">
    <property type="entry name" value="Glycos_transf_2"/>
    <property type="match status" value="1"/>
</dbReference>
<dbReference type="SMART" id="SM00028">
    <property type="entry name" value="TPR"/>
    <property type="match status" value="3"/>
</dbReference>
<reference evidence="3" key="1">
    <citation type="submission" date="2019-10" db="EMBL/GenBank/DDBJ databases">
        <title>Description of Paenibacillus glebae sp. nov.</title>
        <authorList>
            <person name="Carlier A."/>
            <person name="Qi S."/>
        </authorList>
    </citation>
    <scope>NUCLEOTIDE SEQUENCE</scope>
    <source>
        <strain evidence="3">LMG 31456</strain>
    </source>
</reference>
<dbReference type="InterPro" id="IPR001173">
    <property type="entry name" value="Glyco_trans_2-like"/>
</dbReference>
<evidence type="ECO:0000313" key="3">
    <source>
        <dbReference type="EMBL" id="NOU97751.1"/>
    </source>
</evidence>
<dbReference type="Pfam" id="PF13432">
    <property type="entry name" value="TPR_16"/>
    <property type="match status" value="1"/>
</dbReference>
<evidence type="ECO:0000256" key="1">
    <source>
        <dbReference type="PROSITE-ProRule" id="PRU00339"/>
    </source>
</evidence>
<sequence length="470" mass="53993">MPIDTLQPIIDALKTKRYKEAETLSVEVLRNNRFLAQAWVYLGEALMHQGYGKAARRVFDRAWMLDPQSGWVHAVSKAVRDVPDGPERASIHELLEVKKVTVAAAILVYNNERSIERCLTQLIGAVDEIVVIDSNSTDRTVEIVNRFPQVKLVNVEWREDFADKRNRGLEHVESDWVLWVDSDEYLVAEDKHAVRDIAGIFDELAIPPVLLIWQVNQMGGTTSDEFTQTRMFPTKRGLVYRGRVHEQIVLDGQGVFEGDSYRQSVRIRLLHDGYEPSIVKDERKLERNLRLLEQMVAEEPDNPGWLLYYGRESMAYGDVEKAIELFLAAESKAADYPRFGRTLDIQMFLVKIYMSRKELDLAEQACRRALEKVPNFPDAIYYLAQIQMRQAVRLLQSSEKSLRSIKEQFQTYRGSTPADTQIPQWKTDVAIADIAMISGKKQEALAILCQLLERNPSLEAVRNKLQQLEK</sequence>
<dbReference type="RefSeq" id="WP_171655996.1">
    <property type="nucleotide sequence ID" value="NZ_WHOD01000121.1"/>
</dbReference>
<dbReference type="InterPro" id="IPR029044">
    <property type="entry name" value="Nucleotide-diphossugar_trans"/>
</dbReference>
<comment type="caution">
    <text evidence="3">The sequence shown here is derived from an EMBL/GenBank/DDBJ whole genome shotgun (WGS) entry which is preliminary data.</text>
</comment>
<gene>
    <name evidence="3" type="ORF">GC093_31650</name>
</gene>
<dbReference type="PROSITE" id="PS50005">
    <property type="entry name" value="TPR"/>
    <property type="match status" value="1"/>
</dbReference>
<keyword evidence="1" id="KW-0802">TPR repeat</keyword>
<dbReference type="CDD" id="cd02511">
    <property type="entry name" value="Beta4Glucosyltransferase"/>
    <property type="match status" value="1"/>
</dbReference>
<dbReference type="Proteomes" id="UP000641588">
    <property type="component" value="Unassembled WGS sequence"/>
</dbReference>
<dbReference type="SUPFAM" id="SSF53448">
    <property type="entry name" value="Nucleotide-diphospho-sugar transferases"/>
    <property type="match status" value="1"/>
</dbReference>
<feature type="repeat" description="TPR" evidence="1">
    <location>
        <begin position="36"/>
        <end position="69"/>
    </location>
</feature>
<organism evidence="3 4">
    <name type="scientific">Paenibacillus foliorum</name>
    <dbReference type="NCBI Taxonomy" id="2654974"/>
    <lineage>
        <taxon>Bacteria</taxon>
        <taxon>Bacillati</taxon>
        <taxon>Bacillota</taxon>
        <taxon>Bacilli</taxon>
        <taxon>Bacillales</taxon>
        <taxon>Paenibacillaceae</taxon>
        <taxon>Paenibacillus</taxon>
    </lineage>
</organism>
<keyword evidence="4" id="KW-1185">Reference proteome</keyword>